<dbReference type="EMBL" id="SRLO01000056">
    <property type="protein sequence ID" value="TNN80148.1"/>
    <property type="molecule type" value="Genomic_DNA"/>
</dbReference>
<sequence>MSEQTELRRLQFHPSSGSREKTMEMAHITLKAMTAFVFVTMRLYDIGLWMEIEEQTAYRGGEGGDDPGQLEEENVGAVLPVEDVEIQEAVDKNDAAYQIGHSQAAYEVVGRPRSKRLGVQDHAQHHEVLQHRKCSQGERQDGDRKLLTGVRTFLKTCSAPSSRPTASDQLMPRAGSSSSAGPSSCFIKTVKPVGGRVHSDTAVSLVPLDTVGAEATAHSRLYCPRINDNKRDNVS</sequence>
<evidence type="ECO:0000313" key="2">
    <source>
        <dbReference type="EMBL" id="TNN80148.1"/>
    </source>
</evidence>
<dbReference type="AlphaFoldDB" id="A0A4Z2IRB2"/>
<feature type="region of interest" description="Disordered" evidence="1">
    <location>
        <begin position="158"/>
        <end position="184"/>
    </location>
</feature>
<dbReference type="Proteomes" id="UP000314294">
    <property type="component" value="Unassembled WGS sequence"/>
</dbReference>
<protein>
    <submittedName>
        <fullName evidence="2">Uncharacterized protein</fullName>
    </submittedName>
</protein>
<accession>A0A4Z2IRB2</accession>
<evidence type="ECO:0000313" key="3">
    <source>
        <dbReference type="Proteomes" id="UP000314294"/>
    </source>
</evidence>
<name>A0A4Z2IRB2_9TELE</name>
<comment type="caution">
    <text evidence="2">The sequence shown here is derived from an EMBL/GenBank/DDBJ whole genome shotgun (WGS) entry which is preliminary data.</text>
</comment>
<proteinExistence type="predicted"/>
<keyword evidence="3" id="KW-1185">Reference proteome</keyword>
<feature type="region of interest" description="Disordered" evidence="1">
    <location>
        <begin position="1"/>
        <end position="20"/>
    </location>
</feature>
<gene>
    <name evidence="2" type="ORF">EYF80_009473</name>
</gene>
<feature type="compositionally biased region" description="Polar residues" evidence="1">
    <location>
        <begin position="158"/>
        <end position="168"/>
    </location>
</feature>
<feature type="compositionally biased region" description="Low complexity" evidence="1">
    <location>
        <begin position="174"/>
        <end position="184"/>
    </location>
</feature>
<reference evidence="2 3" key="1">
    <citation type="submission" date="2019-03" db="EMBL/GenBank/DDBJ databases">
        <title>First draft genome of Liparis tanakae, snailfish: a comprehensive survey of snailfish specific genes.</title>
        <authorList>
            <person name="Kim W."/>
            <person name="Song I."/>
            <person name="Jeong J.-H."/>
            <person name="Kim D."/>
            <person name="Kim S."/>
            <person name="Ryu S."/>
            <person name="Song J.Y."/>
            <person name="Lee S.K."/>
        </authorList>
    </citation>
    <scope>NUCLEOTIDE SEQUENCE [LARGE SCALE GENOMIC DNA]</scope>
    <source>
        <tissue evidence="2">Muscle</tissue>
    </source>
</reference>
<organism evidence="2 3">
    <name type="scientific">Liparis tanakae</name>
    <name type="common">Tanaka's snailfish</name>
    <dbReference type="NCBI Taxonomy" id="230148"/>
    <lineage>
        <taxon>Eukaryota</taxon>
        <taxon>Metazoa</taxon>
        <taxon>Chordata</taxon>
        <taxon>Craniata</taxon>
        <taxon>Vertebrata</taxon>
        <taxon>Euteleostomi</taxon>
        <taxon>Actinopterygii</taxon>
        <taxon>Neopterygii</taxon>
        <taxon>Teleostei</taxon>
        <taxon>Neoteleostei</taxon>
        <taxon>Acanthomorphata</taxon>
        <taxon>Eupercaria</taxon>
        <taxon>Perciformes</taxon>
        <taxon>Cottioidei</taxon>
        <taxon>Cottales</taxon>
        <taxon>Liparidae</taxon>
        <taxon>Liparis</taxon>
    </lineage>
</organism>
<evidence type="ECO:0000256" key="1">
    <source>
        <dbReference type="SAM" id="MobiDB-lite"/>
    </source>
</evidence>